<comment type="catalytic activity">
    <reaction evidence="5">
        <text>a quinone + NADH + 5 H(+)(in) = a quinol + NAD(+) + 4 H(+)(out)</text>
        <dbReference type="Rhea" id="RHEA:57888"/>
        <dbReference type="ChEBI" id="CHEBI:15378"/>
        <dbReference type="ChEBI" id="CHEBI:24646"/>
        <dbReference type="ChEBI" id="CHEBI:57540"/>
        <dbReference type="ChEBI" id="CHEBI:57945"/>
        <dbReference type="ChEBI" id="CHEBI:132124"/>
    </reaction>
</comment>
<dbReference type="EC" id="7.1.1.-" evidence="5"/>
<keyword evidence="5" id="KW-1278">Translocase</keyword>
<dbReference type="PANTHER" id="PTHR11432:SF3">
    <property type="entry name" value="NADH-UBIQUINONE OXIDOREDUCTASE CHAIN 1"/>
    <property type="match status" value="1"/>
</dbReference>
<reference evidence="7 8" key="1">
    <citation type="submission" date="2017-03" db="EMBL/GenBank/DDBJ databases">
        <title>Genome sequence of Geothermobacter sp. EPR-M, Deep-Sea Iron Reducer.</title>
        <authorList>
            <person name="Tully B."/>
            <person name="Savalia P."/>
            <person name="Abuyen K."/>
            <person name="Baughan C."/>
            <person name="Romero E."/>
            <person name="Ronkowski C."/>
            <person name="Torres B."/>
            <person name="Tremblay J."/>
            <person name="Trujillo A."/>
            <person name="Tyler M."/>
            <person name="Perez-Rodriguez I."/>
            <person name="Amend J."/>
        </authorList>
    </citation>
    <scope>NUCLEOTIDE SEQUENCE [LARGE SCALE GENOMIC DNA]</scope>
    <source>
        <strain evidence="7 8">EPR-M</strain>
    </source>
</reference>
<feature type="transmembrane region" description="Helical" evidence="5">
    <location>
        <begin position="170"/>
        <end position="187"/>
    </location>
</feature>
<feature type="transmembrane region" description="Helical" evidence="5">
    <location>
        <begin position="261"/>
        <end position="279"/>
    </location>
</feature>
<organism evidence="7 8">
    <name type="scientific">Geothermobacter hydrogeniphilus</name>
    <dbReference type="NCBI Taxonomy" id="1969733"/>
    <lineage>
        <taxon>Bacteria</taxon>
        <taxon>Pseudomonadati</taxon>
        <taxon>Thermodesulfobacteriota</taxon>
        <taxon>Desulfuromonadia</taxon>
        <taxon>Desulfuromonadales</taxon>
        <taxon>Geothermobacteraceae</taxon>
        <taxon>Geothermobacter</taxon>
    </lineage>
</organism>
<evidence type="ECO:0000256" key="4">
    <source>
        <dbReference type="ARBA" id="ARBA00023136"/>
    </source>
</evidence>
<dbReference type="OrthoDB" id="9803734at2"/>
<protein>
    <recommendedName>
        <fullName evidence="5">NADH-quinone oxidoreductase subunit H</fullName>
        <ecNumber evidence="5">7.1.1.-</ecNumber>
    </recommendedName>
    <alternativeName>
        <fullName evidence="5">NADH dehydrogenase I subunit H</fullName>
    </alternativeName>
    <alternativeName>
        <fullName evidence="5">NDH-1 subunit H</fullName>
    </alternativeName>
</protein>
<dbReference type="EMBL" id="NAAD01000019">
    <property type="protein sequence ID" value="ORJ57457.1"/>
    <property type="molecule type" value="Genomic_DNA"/>
</dbReference>
<comment type="function">
    <text evidence="5">NDH-1 shuttles electrons from NADH, via FMN and iron-sulfur (Fe-S) centers, to quinones in the respiratory chain. The immediate electron acceptor for the enzyme in this species is believed to be ubiquinone. Couples the redox reaction to proton translocation (for every two electrons transferred, four hydrogen ions are translocated across the cytoplasmic membrane), and thus conserves the redox energy in a proton gradient. This subunit may bind ubiquinone.</text>
</comment>
<feature type="transmembrane region" description="Helical" evidence="5">
    <location>
        <begin position="324"/>
        <end position="342"/>
    </location>
</feature>
<comment type="subunit">
    <text evidence="5">NDH-1 is composed of 14 different subunits. Subunits NuoA, H, J, K, L, M, N constitute the membrane sector of the complex.</text>
</comment>
<dbReference type="Pfam" id="PF00146">
    <property type="entry name" value="NADHdh"/>
    <property type="match status" value="1"/>
</dbReference>
<comment type="caution">
    <text evidence="5">Lacks conserved residue(s) required for the propagation of feature annotation.</text>
</comment>
<dbReference type="RefSeq" id="WP_085011338.1">
    <property type="nucleotide sequence ID" value="NZ_NAAD01000019.1"/>
</dbReference>
<keyword evidence="8" id="KW-1185">Reference proteome</keyword>
<dbReference type="GO" id="GO:0003954">
    <property type="term" value="F:NADH dehydrogenase activity"/>
    <property type="evidence" value="ECO:0007669"/>
    <property type="project" value="TreeGrafter"/>
</dbReference>
<comment type="subcellular location">
    <subcellularLocation>
        <location evidence="5 6">Cell membrane</location>
        <topology evidence="5 6">Multi-pass membrane protein</topology>
    </subcellularLocation>
    <subcellularLocation>
        <location evidence="1">Membrane</location>
        <topology evidence="1">Multi-pass membrane protein</topology>
    </subcellularLocation>
</comment>
<keyword evidence="5" id="KW-0830">Ubiquinone</keyword>
<evidence type="ECO:0000313" key="7">
    <source>
        <dbReference type="EMBL" id="ORJ57457.1"/>
    </source>
</evidence>
<dbReference type="NCBIfam" id="NF004741">
    <property type="entry name" value="PRK06076.1-2"/>
    <property type="match status" value="1"/>
</dbReference>
<evidence type="ECO:0000256" key="3">
    <source>
        <dbReference type="ARBA" id="ARBA00022989"/>
    </source>
</evidence>
<keyword evidence="2 5" id="KW-0812">Transmembrane</keyword>
<keyword evidence="4 5" id="KW-0472">Membrane</keyword>
<dbReference type="PROSITE" id="PS00667">
    <property type="entry name" value="COMPLEX1_ND1_1"/>
    <property type="match status" value="1"/>
</dbReference>
<keyword evidence="5" id="KW-1003">Cell membrane</keyword>
<comment type="caution">
    <text evidence="7">The sequence shown here is derived from an EMBL/GenBank/DDBJ whole genome shotgun (WGS) entry which is preliminary data.</text>
</comment>
<evidence type="ECO:0000256" key="1">
    <source>
        <dbReference type="ARBA" id="ARBA00004141"/>
    </source>
</evidence>
<name>A0A1X0XX42_9BACT</name>
<dbReference type="PROSITE" id="PS00668">
    <property type="entry name" value="COMPLEX1_ND1_2"/>
    <property type="match status" value="1"/>
</dbReference>
<feature type="transmembrane region" description="Helical" evidence="5">
    <location>
        <begin position="86"/>
        <end position="108"/>
    </location>
</feature>
<evidence type="ECO:0000313" key="8">
    <source>
        <dbReference type="Proteomes" id="UP000193136"/>
    </source>
</evidence>
<dbReference type="GO" id="GO:0016655">
    <property type="term" value="F:oxidoreductase activity, acting on NAD(P)H, quinone or similar compound as acceptor"/>
    <property type="evidence" value="ECO:0007669"/>
    <property type="project" value="UniProtKB-UniRule"/>
</dbReference>
<comment type="similarity">
    <text evidence="5 6">Belongs to the complex I subunit 1 family.</text>
</comment>
<dbReference type="GO" id="GO:0005886">
    <property type="term" value="C:plasma membrane"/>
    <property type="evidence" value="ECO:0007669"/>
    <property type="project" value="UniProtKB-SubCell"/>
</dbReference>
<keyword evidence="5 6" id="KW-0520">NAD</keyword>
<dbReference type="InterPro" id="IPR018086">
    <property type="entry name" value="NADH_UbQ_OxRdtase_su1_CS"/>
</dbReference>
<feature type="transmembrane region" description="Helical" evidence="5">
    <location>
        <begin position="128"/>
        <end position="149"/>
    </location>
</feature>
<dbReference type="GO" id="GO:0009060">
    <property type="term" value="P:aerobic respiration"/>
    <property type="evidence" value="ECO:0007669"/>
    <property type="project" value="TreeGrafter"/>
</dbReference>
<dbReference type="HAMAP" id="MF_01350">
    <property type="entry name" value="NDH1_NuoH"/>
    <property type="match status" value="1"/>
</dbReference>
<dbReference type="STRING" id="1969733.B5V00_13465"/>
<dbReference type="PANTHER" id="PTHR11432">
    <property type="entry name" value="NADH DEHYDROGENASE SUBUNIT 1"/>
    <property type="match status" value="1"/>
</dbReference>
<evidence type="ECO:0000256" key="5">
    <source>
        <dbReference type="HAMAP-Rule" id="MF_01350"/>
    </source>
</evidence>
<dbReference type="AlphaFoldDB" id="A0A1X0XX42"/>
<accession>A0A1X0XX42</accession>
<evidence type="ECO:0000256" key="6">
    <source>
        <dbReference type="RuleBase" id="RU000471"/>
    </source>
</evidence>
<keyword evidence="5" id="KW-0874">Quinone</keyword>
<gene>
    <name evidence="5" type="primary">nuoH</name>
    <name evidence="7" type="ORF">B5V00_13465</name>
</gene>
<dbReference type="Proteomes" id="UP000193136">
    <property type="component" value="Unassembled WGS sequence"/>
</dbReference>
<keyword evidence="3 5" id="KW-1133">Transmembrane helix</keyword>
<feature type="transmembrane region" description="Helical" evidence="5">
    <location>
        <begin position="12"/>
        <end position="37"/>
    </location>
</feature>
<dbReference type="InterPro" id="IPR001694">
    <property type="entry name" value="NADH_UbQ_OxRdtase_su1/FPO"/>
</dbReference>
<feature type="transmembrane region" description="Helical" evidence="5">
    <location>
        <begin position="285"/>
        <end position="304"/>
    </location>
</feature>
<evidence type="ECO:0000256" key="2">
    <source>
        <dbReference type="ARBA" id="ARBA00022692"/>
    </source>
</evidence>
<proteinExistence type="inferred from homology"/>
<sequence length="343" mass="37621">MELLSLSNAPLLFIAAMMIKILVVFGVTMGIVAYATWVERKVIGHMQTRLGPTLTGPMGLLQPIADGIKLFFKEDIIPTEASKIPFVLAPMMILIPSLITMAVIPFGSDMQFTAGGKTYIIPLQITDLNIGILYILAMSGLGVYGITLAGWSSNSKYSLIGGIRASAQMISYELAAGLSIIAVFMLSETLSMREIVAQQSGSIFDWYVWKQPLAFLLFMITGTAEINRTPFDMPEAESELVSGFCTEYSSMKYALFFMAEYANMVVIAGIIATLFLGGWSGPTPWGPVNLLGKIFGFMFFLMWIRATFPRVRYDQLMKLGWKVLLPLALANIVVTGLVVVLAQ</sequence>
<dbReference type="GO" id="GO:0048038">
    <property type="term" value="F:quinone binding"/>
    <property type="evidence" value="ECO:0007669"/>
    <property type="project" value="UniProtKB-KW"/>
</dbReference>